<organism evidence="2 3">
    <name type="scientific">Microctonus aethiopoides</name>
    <dbReference type="NCBI Taxonomy" id="144406"/>
    <lineage>
        <taxon>Eukaryota</taxon>
        <taxon>Metazoa</taxon>
        <taxon>Ecdysozoa</taxon>
        <taxon>Arthropoda</taxon>
        <taxon>Hexapoda</taxon>
        <taxon>Insecta</taxon>
        <taxon>Pterygota</taxon>
        <taxon>Neoptera</taxon>
        <taxon>Endopterygota</taxon>
        <taxon>Hymenoptera</taxon>
        <taxon>Apocrita</taxon>
        <taxon>Ichneumonoidea</taxon>
        <taxon>Braconidae</taxon>
        <taxon>Euphorinae</taxon>
        <taxon>Microctonus</taxon>
    </lineage>
</organism>
<evidence type="ECO:0000313" key="3">
    <source>
        <dbReference type="Proteomes" id="UP001168990"/>
    </source>
</evidence>
<evidence type="ECO:0000313" key="2">
    <source>
        <dbReference type="EMBL" id="KAK0164196.1"/>
    </source>
</evidence>
<dbReference type="AlphaFoldDB" id="A0AA39F754"/>
<gene>
    <name evidence="2" type="ORF">PV328_002852</name>
</gene>
<accession>A0AA39F754</accession>
<keyword evidence="1" id="KW-0175">Coiled coil</keyword>
<reference evidence="2" key="1">
    <citation type="journal article" date="2023" name="bioRxiv">
        <title>Scaffold-level genome assemblies of two parasitoid biocontrol wasps reveal the parthenogenesis mechanism and an associated novel virus.</title>
        <authorList>
            <person name="Inwood S."/>
            <person name="Skelly J."/>
            <person name="Guhlin J."/>
            <person name="Harrop T."/>
            <person name="Goldson S."/>
            <person name="Dearden P."/>
        </authorList>
    </citation>
    <scope>NUCLEOTIDE SEQUENCE</scope>
    <source>
        <strain evidence="2">Irish</strain>
        <tissue evidence="2">Whole body</tissue>
    </source>
</reference>
<protein>
    <submittedName>
        <fullName evidence="2">Uncharacterized protein</fullName>
    </submittedName>
</protein>
<comment type="caution">
    <text evidence="2">The sequence shown here is derived from an EMBL/GenBank/DDBJ whole genome shotgun (WGS) entry which is preliminary data.</text>
</comment>
<evidence type="ECO:0000256" key="1">
    <source>
        <dbReference type="SAM" id="Coils"/>
    </source>
</evidence>
<proteinExistence type="predicted"/>
<dbReference type="Proteomes" id="UP001168990">
    <property type="component" value="Unassembled WGS sequence"/>
</dbReference>
<name>A0AA39F754_9HYME</name>
<feature type="coiled-coil region" evidence="1">
    <location>
        <begin position="118"/>
        <end position="163"/>
    </location>
</feature>
<sequence length="222" mass="25628">MGVAESFPPAPTLEWILNESNRILNTAATIVSVTSEMVMNHITDLAGRAESQVNMVFRDIEDFLTELSGYGEQAQHCISQKRSELQKARDDLIQNLVNCYKVRQKVFERLKSERTVLHDEAIKLKQDAEVNLARCTEESNRNCEVLNQNLTRLSKRVNTLVKKAEVHSKKEFSERRENIIKMMACDRKAVDQAYKTIRKIIKDIKDCMFTKINNPESFYSVK</sequence>
<reference evidence="2" key="2">
    <citation type="submission" date="2023-03" db="EMBL/GenBank/DDBJ databases">
        <authorList>
            <person name="Inwood S.N."/>
            <person name="Skelly J.G."/>
            <person name="Guhlin J."/>
            <person name="Harrop T.W.R."/>
            <person name="Goldson S.G."/>
            <person name="Dearden P.K."/>
        </authorList>
    </citation>
    <scope>NUCLEOTIDE SEQUENCE</scope>
    <source>
        <strain evidence="2">Irish</strain>
        <tissue evidence="2">Whole body</tissue>
    </source>
</reference>
<keyword evidence="3" id="KW-1185">Reference proteome</keyword>
<dbReference type="EMBL" id="JAQQBS010001422">
    <property type="protein sequence ID" value="KAK0164196.1"/>
    <property type="molecule type" value="Genomic_DNA"/>
</dbReference>